<dbReference type="KEGG" id="lit:FPZ52_07230"/>
<dbReference type="Gene3D" id="2.40.50.90">
    <property type="match status" value="1"/>
</dbReference>
<dbReference type="PROSITE" id="PS50830">
    <property type="entry name" value="TNASE_3"/>
    <property type="match status" value="1"/>
</dbReference>
<name>A0A5B8I7B3_9RHOB</name>
<reference evidence="3 4" key="1">
    <citation type="submission" date="2019-07" db="EMBL/GenBank/DDBJ databases">
        <title>Litoreibacter alkalisoli sp. nov., isolated from saline-alkaline soil.</title>
        <authorList>
            <person name="Wang S."/>
            <person name="Xu L."/>
            <person name="Xing Y.-T."/>
            <person name="Sun J.-Q."/>
        </authorList>
    </citation>
    <scope>NUCLEOTIDE SEQUENCE [LARGE SCALE GENOMIC DNA]</scope>
    <source>
        <strain evidence="3 4">LN3S51</strain>
    </source>
</reference>
<dbReference type="SUPFAM" id="SSF50199">
    <property type="entry name" value="Staphylococcal nuclease"/>
    <property type="match status" value="1"/>
</dbReference>
<keyword evidence="4" id="KW-1185">Reference proteome</keyword>
<organism evidence="3 4">
    <name type="scientific">Qingshengfaniella alkalisoli</name>
    <dbReference type="NCBI Taxonomy" id="2599296"/>
    <lineage>
        <taxon>Bacteria</taxon>
        <taxon>Pseudomonadati</taxon>
        <taxon>Pseudomonadota</taxon>
        <taxon>Alphaproteobacteria</taxon>
        <taxon>Rhodobacterales</taxon>
        <taxon>Paracoccaceae</taxon>
        <taxon>Qingshengfaniella</taxon>
    </lineage>
</organism>
<dbReference type="InterPro" id="IPR035437">
    <property type="entry name" value="SNase_OB-fold_sf"/>
</dbReference>
<dbReference type="PROSITE" id="PS51257">
    <property type="entry name" value="PROKAR_LIPOPROTEIN"/>
    <property type="match status" value="1"/>
</dbReference>
<dbReference type="InterPro" id="IPR016071">
    <property type="entry name" value="Staphylococal_nuclease_OB-fold"/>
</dbReference>
<proteinExistence type="predicted"/>
<feature type="chain" id="PRO_5022717836" evidence="1">
    <location>
        <begin position="18"/>
        <end position="145"/>
    </location>
</feature>
<evidence type="ECO:0000313" key="3">
    <source>
        <dbReference type="EMBL" id="QDY69439.1"/>
    </source>
</evidence>
<feature type="signal peptide" evidence="1">
    <location>
        <begin position="1"/>
        <end position="17"/>
    </location>
</feature>
<protein>
    <submittedName>
        <fullName evidence="3">Thermonuclease family protein</fullName>
    </submittedName>
</protein>
<dbReference type="AlphaFoldDB" id="A0A5B8I7B3"/>
<sequence length="145" mass="15153">MVRAPHLVGLLSAGLLAACTYPPPPPAPGLSTCTVNRVVDGDTVNISCSGRAAENARIIGYDTPETFEPRCTGEAAAGAAATAYLRHMLDAATTITVVPSGDRDRYGRPLIRLETDGQDVAGWMVTAGHAERYSGGRRPDWCAAG</sequence>
<gene>
    <name evidence="3" type="ORF">FPZ52_07230</name>
</gene>
<feature type="domain" description="TNase-like" evidence="2">
    <location>
        <begin position="29"/>
        <end position="130"/>
    </location>
</feature>
<evidence type="ECO:0000313" key="4">
    <source>
        <dbReference type="Proteomes" id="UP000318483"/>
    </source>
</evidence>
<accession>A0A5B8I7B3</accession>
<evidence type="ECO:0000256" key="1">
    <source>
        <dbReference type="SAM" id="SignalP"/>
    </source>
</evidence>
<dbReference type="EMBL" id="CP042261">
    <property type="protein sequence ID" value="QDY69439.1"/>
    <property type="molecule type" value="Genomic_DNA"/>
</dbReference>
<dbReference type="SMART" id="SM00318">
    <property type="entry name" value="SNc"/>
    <property type="match status" value="1"/>
</dbReference>
<evidence type="ECO:0000259" key="2">
    <source>
        <dbReference type="PROSITE" id="PS50830"/>
    </source>
</evidence>
<dbReference type="OrthoDB" id="9792155at2"/>
<dbReference type="Pfam" id="PF00565">
    <property type="entry name" value="SNase"/>
    <property type="match status" value="1"/>
</dbReference>
<keyword evidence="1" id="KW-0732">Signal</keyword>
<dbReference type="Proteomes" id="UP000318483">
    <property type="component" value="Chromosome"/>
</dbReference>